<dbReference type="InterPro" id="IPR019639">
    <property type="entry name" value="DUF2505"/>
</dbReference>
<protein>
    <recommendedName>
        <fullName evidence="5">DUF2505 domain-containing protein</fullName>
    </recommendedName>
</protein>
<dbReference type="Pfam" id="PF10698">
    <property type="entry name" value="DUF2505"/>
    <property type="match status" value="1"/>
</dbReference>
<gene>
    <name evidence="2" type="ORF">AWB98_03985</name>
    <name evidence="1" type="ORF">BN970_06026</name>
</gene>
<evidence type="ECO:0000313" key="1">
    <source>
        <dbReference type="EMBL" id="CQD23676.1"/>
    </source>
</evidence>
<dbReference type="GeneID" id="44294587"/>
<dbReference type="AlphaFoldDB" id="A0A0U1DZ93"/>
<evidence type="ECO:0000313" key="3">
    <source>
        <dbReference type="Proteomes" id="UP000182227"/>
    </source>
</evidence>
<dbReference type="Proteomes" id="UP000182227">
    <property type="component" value="Unassembled WGS sequence"/>
</dbReference>
<dbReference type="EMBL" id="CTEF01000006">
    <property type="protein sequence ID" value="CQD23676.1"/>
    <property type="molecule type" value="Genomic_DNA"/>
</dbReference>
<keyword evidence="4" id="KW-1185">Reference proteome</keyword>
<reference evidence="2 4" key="2">
    <citation type="submission" date="2016-01" db="EMBL/GenBank/DDBJ databases">
        <title>The new phylogeny of the genus Mycobacterium.</title>
        <authorList>
            <person name="Tarcisio F."/>
            <person name="Conor M."/>
            <person name="Antonella G."/>
            <person name="Elisabetta G."/>
            <person name="Giulia F.S."/>
            <person name="Sara T."/>
            <person name="Anna F."/>
            <person name="Clotilde B."/>
            <person name="Roberto B."/>
            <person name="Veronica D.S."/>
            <person name="Fabio R."/>
            <person name="Monica P."/>
            <person name="Olivier J."/>
            <person name="Enrico T."/>
            <person name="Nicola S."/>
        </authorList>
    </citation>
    <scope>NUCLEOTIDE SEQUENCE [LARGE SCALE GENOMIC DNA]</scope>
    <source>
        <strain evidence="2 4">CCUG 50187</strain>
    </source>
</reference>
<name>A0A0U1DZ93_9MYCO</name>
<dbReference type="RefSeq" id="WP_165763065.1">
    <property type="nucleotide sequence ID" value="NZ_JACKVA010000023.1"/>
</dbReference>
<evidence type="ECO:0000313" key="2">
    <source>
        <dbReference type="EMBL" id="ORV30889.1"/>
    </source>
</evidence>
<accession>A0A0U1DZ93</accession>
<dbReference type="Proteomes" id="UP000193811">
    <property type="component" value="Unassembled WGS sequence"/>
</dbReference>
<organism evidence="1 3">
    <name type="scientific">Mycolicibacterium conceptionense</name>
    <dbReference type="NCBI Taxonomy" id="451644"/>
    <lineage>
        <taxon>Bacteria</taxon>
        <taxon>Bacillati</taxon>
        <taxon>Actinomycetota</taxon>
        <taxon>Actinomycetes</taxon>
        <taxon>Mycobacteriales</taxon>
        <taxon>Mycobacteriaceae</taxon>
        <taxon>Mycolicibacterium</taxon>
    </lineage>
</organism>
<proteinExistence type="predicted"/>
<evidence type="ECO:0000313" key="4">
    <source>
        <dbReference type="Proteomes" id="UP000193811"/>
    </source>
</evidence>
<evidence type="ECO:0008006" key="5">
    <source>
        <dbReference type="Google" id="ProtNLM"/>
    </source>
</evidence>
<sequence length="181" mass="19777">MQKFEIQEYSVAVSKTFNFSLDSTVCVEQILAAFGERDYWMDRLSTFNGIDTLESLEVDPDGSVTAVMVKDVQRGREPSPLAKFFPQNWRVVQREAWHPIDADQVSGDVSIASDGVPGSAAGAALLAPIATGSRLKCAARVEFKVPLVGGQIESVMGRILVQNVTAVQHFTADWITAHRHG</sequence>
<dbReference type="EMBL" id="LQOP01000005">
    <property type="protein sequence ID" value="ORV30889.1"/>
    <property type="molecule type" value="Genomic_DNA"/>
</dbReference>
<reference evidence="1 3" key="1">
    <citation type="submission" date="2015-03" db="EMBL/GenBank/DDBJ databases">
        <authorList>
            <person name="Murphy D."/>
        </authorList>
    </citation>
    <scope>NUCLEOTIDE SEQUENCE [LARGE SCALE GENOMIC DNA]</scope>
    <source>
        <strain evidence="1 3">D16</strain>
    </source>
</reference>